<organism evidence="5 6">
    <name type="scientific">Microvirga brassicacearum</name>
    <dbReference type="NCBI Taxonomy" id="2580413"/>
    <lineage>
        <taxon>Bacteria</taxon>
        <taxon>Pseudomonadati</taxon>
        <taxon>Pseudomonadota</taxon>
        <taxon>Alphaproteobacteria</taxon>
        <taxon>Hyphomicrobiales</taxon>
        <taxon>Methylobacteriaceae</taxon>
        <taxon>Microvirga</taxon>
    </lineage>
</organism>
<dbReference type="GO" id="GO:0043190">
    <property type="term" value="C:ATP-binding cassette (ABC) transporter complex"/>
    <property type="evidence" value="ECO:0007669"/>
    <property type="project" value="InterPro"/>
</dbReference>
<dbReference type="InterPro" id="IPR006311">
    <property type="entry name" value="TAT_signal"/>
</dbReference>
<dbReference type="AlphaFoldDB" id="A0A5N3PAT1"/>
<comment type="caution">
    <text evidence="5">The sequence shown here is derived from an EMBL/GenBank/DDBJ whole genome shotgun (WGS) entry which is preliminary data.</text>
</comment>
<proteinExistence type="inferred from homology"/>
<evidence type="ECO:0000259" key="4">
    <source>
        <dbReference type="Pfam" id="PF00496"/>
    </source>
</evidence>
<dbReference type="InterPro" id="IPR039424">
    <property type="entry name" value="SBP_5"/>
</dbReference>
<dbReference type="InterPro" id="IPR023765">
    <property type="entry name" value="SBP_5_CS"/>
</dbReference>
<dbReference type="OrthoDB" id="9803988at2"/>
<dbReference type="GO" id="GO:0030288">
    <property type="term" value="C:outer membrane-bounded periplasmic space"/>
    <property type="evidence" value="ECO:0007669"/>
    <property type="project" value="UniProtKB-ARBA"/>
</dbReference>
<dbReference type="Gene3D" id="3.40.190.10">
    <property type="entry name" value="Periplasmic binding protein-like II"/>
    <property type="match status" value="1"/>
</dbReference>
<dbReference type="Pfam" id="PF00496">
    <property type="entry name" value="SBP_bac_5"/>
    <property type="match status" value="1"/>
</dbReference>
<comment type="subcellular location">
    <subcellularLocation>
        <location evidence="1">Periplasm</location>
    </subcellularLocation>
</comment>
<comment type="similarity">
    <text evidence="2">Belongs to the bacterial solute-binding protein 5 family.</text>
</comment>
<protein>
    <submittedName>
        <fullName evidence="5">ABC transporter substrate-binding protein</fullName>
    </submittedName>
</protein>
<dbReference type="PANTHER" id="PTHR30290:SF38">
    <property type="entry name" value="D,D-DIPEPTIDE-BINDING PERIPLASMIC PROTEIN DDPA-RELATED"/>
    <property type="match status" value="1"/>
</dbReference>
<dbReference type="PROSITE" id="PS01040">
    <property type="entry name" value="SBP_BACTERIAL_5"/>
    <property type="match status" value="1"/>
</dbReference>
<name>A0A5N3PAT1_9HYPH</name>
<dbReference type="Gene3D" id="3.10.105.10">
    <property type="entry name" value="Dipeptide-binding Protein, Domain 3"/>
    <property type="match status" value="1"/>
</dbReference>
<evidence type="ECO:0000256" key="1">
    <source>
        <dbReference type="ARBA" id="ARBA00004418"/>
    </source>
</evidence>
<evidence type="ECO:0000313" key="6">
    <source>
        <dbReference type="Proteomes" id="UP000325684"/>
    </source>
</evidence>
<dbReference type="InterPro" id="IPR000914">
    <property type="entry name" value="SBP_5_dom"/>
</dbReference>
<reference evidence="5 6" key="1">
    <citation type="journal article" date="2019" name="Microorganisms">
        <title>Genome Insights into the Novel Species Microvirga brassicacearum, a Rapeseed Endophyte with Biotechnological Potential.</title>
        <authorList>
            <person name="Jimenez-Gomez A."/>
            <person name="Saati-Santamaria Z."/>
            <person name="Igual J.M."/>
            <person name="Rivas R."/>
            <person name="Mateos P.F."/>
            <person name="Garcia-Fraile P."/>
        </authorList>
    </citation>
    <scope>NUCLEOTIDE SEQUENCE [LARGE SCALE GENOMIC DNA]</scope>
    <source>
        <strain evidence="5 6">CDVBN77</strain>
    </source>
</reference>
<dbReference type="PIRSF" id="PIRSF002741">
    <property type="entry name" value="MppA"/>
    <property type="match status" value="1"/>
</dbReference>
<dbReference type="EMBL" id="VCMV01000015">
    <property type="protein sequence ID" value="KAB0266804.1"/>
    <property type="molecule type" value="Genomic_DNA"/>
</dbReference>
<sequence>MLTRRGAMGLLGGAGAASIAGGLGVTLPTRSAHAAQNRPTLTIAVDNLKETLAPINGLSTATRRFFPNMFDRLIEQDYLSDENGLTFLPGLATKWEQNGKIWTFQIREGAKFHDGSDVTAEDAAFTLSAERLWGEKPYEPRGKTFTPNFVRVEAIGKYTFEIETDTPDANIPGKLTGFVGFVVPKKYYKEVGVDRFGQMPIGSGPYKVTQFRSGDVLQMEAFDDYWGGPPPAQKLIWKIIPEFAARMAGLVSGEFDFIVNIPTDQEKLIASYESVTLVRRPVGNYTLFAFNTLPNPADNPLVDPKLRYAMVQGVDMDLIVKTLWGDSTFHPSIPFNFPEYGKFYDPSRKDPLPYDPDRSRALIKETKYKGQPLTWNVHKDFYPNYEIAAEIMIDQWREVGINVQANIVDNVSVYRRPFHMLSMSNSSSFIPGDPYQPLWLDWSPQSTRATAPWKVWAPSERFIQLGEAFEKTTTFEDRKRAYLALSEEWQRLTPGMYMWKSVNNFAHRKKLGWVPAGEGEMRLFGDYLKLG</sequence>
<gene>
    <name evidence="5" type="ORF">FEZ63_11960</name>
</gene>
<dbReference type="PANTHER" id="PTHR30290">
    <property type="entry name" value="PERIPLASMIC BINDING COMPONENT OF ABC TRANSPORTER"/>
    <property type="match status" value="1"/>
</dbReference>
<accession>A0A5N3PAT1</accession>
<dbReference type="RefSeq" id="WP_150944669.1">
    <property type="nucleotide sequence ID" value="NZ_VCMV01000015.1"/>
</dbReference>
<dbReference type="InterPro" id="IPR030678">
    <property type="entry name" value="Peptide/Ni-bd"/>
</dbReference>
<keyword evidence="6" id="KW-1185">Reference proteome</keyword>
<dbReference type="SUPFAM" id="SSF53850">
    <property type="entry name" value="Periplasmic binding protein-like II"/>
    <property type="match status" value="1"/>
</dbReference>
<keyword evidence="3" id="KW-0732">Signal</keyword>
<evidence type="ECO:0000256" key="3">
    <source>
        <dbReference type="ARBA" id="ARBA00022729"/>
    </source>
</evidence>
<dbReference type="Gene3D" id="3.90.76.10">
    <property type="entry name" value="Dipeptide-binding Protein, Domain 1"/>
    <property type="match status" value="1"/>
</dbReference>
<feature type="domain" description="Solute-binding protein family 5" evidence="4">
    <location>
        <begin position="88"/>
        <end position="442"/>
    </location>
</feature>
<evidence type="ECO:0000256" key="2">
    <source>
        <dbReference type="ARBA" id="ARBA00005695"/>
    </source>
</evidence>
<dbReference type="GO" id="GO:1904680">
    <property type="term" value="F:peptide transmembrane transporter activity"/>
    <property type="evidence" value="ECO:0007669"/>
    <property type="project" value="TreeGrafter"/>
</dbReference>
<dbReference type="Proteomes" id="UP000325684">
    <property type="component" value="Unassembled WGS sequence"/>
</dbReference>
<dbReference type="PROSITE" id="PS51318">
    <property type="entry name" value="TAT"/>
    <property type="match status" value="1"/>
</dbReference>
<dbReference type="GO" id="GO:0015833">
    <property type="term" value="P:peptide transport"/>
    <property type="evidence" value="ECO:0007669"/>
    <property type="project" value="TreeGrafter"/>
</dbReference>
<evidence type="ECO:0000313" key="5">
    <source>
        <dbReference type="EMBL" id="KAB0266804.1"/>
    </source>
</evidence>